<gene>
    <name evidence="1" type="ORF">AJGP001_10890</name>
</gene>
<dbReference type="RefSeq" id="WP_071154196.1">
    <property type="nucleotide sequence ID" value="NZ_CP019401.1"/>
</dbReference>
<evidence type="ECO:0000313" key="1">
    <source>
        <dbReference type="EMBL" id="AQU79739.1"/>
    </source>
</evidence>
<proteinExistence type="predicted"/>
<dbReference type="Proteomes" id="UP000189661">
    <property type="component" value="Chromosome"/>
</dbReference>
<keyword evidence="2" id="KW-1185">Reference proteome</keyword>
<organism evidence="1 2">
    <name type="scientific">Planococcus faecalis</name>
    <dbReference type="NCBI Taxonomy" id="1598147"/>
    <lineage>
        <taxon>Bacteria</taxon>
        <taxon>Bacillati</taxon>
        <taxon>Bacillota</taxon>
        <taxon>Bacilli</taxon>
        <taxon>Bacillales</taxon>
        <taxon>Caryophanaceae</taxon>
        <taxon>Planococcus</taxon>
    </lineage>
</organism>
<evidence type="ECO:0000313" key="2">
    <source>
        <dbReference type="Proteomes" id="UP000189661"/>
    </source>
</evidence>
<reference evidence="1 2" key="1">
    <citation type="submission" date="2017-01" db="EMBL/GenBank/DDBJ databases">
        <title>Planococcus faecalis genome complete sequence.</title>
        <authorList>
            <person name="Lee P.C."/>
        </authorList>
    </citation>
    <scope>NUCLEOTIDE SEQUENCE [LARGE SCALE GENOMIC DNA]</scope>
    <source>
        <strain evidence="1 2">AJ003</strain>
    </source>
</reference>
<protein>
    <submittedName>
        <fullName evidence="1">Uncharacterized protein</fullName>
    </submittedName>
</protein>
<sequence length="63" mass="7259">MNKYEVAINPNLSILVEAKKVHVKADKSLVFYNPQNSIGEQYLYGSEVVAVFNSNEYLYFLKK</sequence>
<name>A0ABM6IT27_9BACL</name>
<accession>A0ABM6IT27</accession>
<dbReference type="EMBL" id="CP019401">
    <property type="protein sequence ID" value="AQU79739.1"/>
    <property type="molecule type" value="Genomic_DNA"/>
</dbReference>